<dbReference type="InterPro" id="IPR016164">
    <property type="entry name" value="FAD-linked_Oxase-like_C"/>
</dbReference>
<feature type="compositionally biased region" description="Low complexity" evidence="4">
    <location>
        <begin position="345"/>
        <end position="363"/>
    </location>
</feature>
<dbReference type="SUPFAM" id="SSF55103">
    <property type="entry name" value="FAD-linked oxidases, C-terminal domain"/>
    <property type="match status" value="1"/>
</dbReference>
<evidence type="ECO:0000256" key="1">
    <source>
        <dbReference type="ARBA" id="ARBA00008000"/>
    </source>
</evidence>
<evidence type="ECO:0000256" key="2">
    <source>
        <dbReference type="ARBA" id="ARBA00022630"/>
    </source>
</evidence>
<dbReference type="Pfam" id="PF02913">
    <property type="entry name" value="FAD-oxidase_C"/>
    <property type="match status" value="2"/>
</dbReference>
<dbReference type="Proteomes" id="UP001595851">
    <property type="component" value="Unassembled WGS sequence"/>
</dbReference>
<reference evidence="7" key="1">
    <citation type="journal article" date="2019" name="Int. J. Syst. Evol. Microbiol.">
        <title>The Global Catalogue of Microorganisms (GCM) 10K type strain sequencing project: providing services to taxonomists for standard genome sequencing and annotation.</title>
        <authorList>
            <consortium name="The Broad Institute Genomics Platform"/>
            <consortium name="The Broad Institute Genome Sequencing Center for Infectious Disease"/>
            <person name="Wu L."/>
            <person name="Ma J."/>
        </authorList>
    </citation>
    <scope>NUCLEOTIDE SEQUENCE [LARGE SCALE GENOMIC DNA]</scope>
    <source>
        <strain evidence="7">TBRC 1276</strain>
    </source>
</reference>
<name>A0ABV8G9H4_9ACTN</name>
<comment type="similarity">
    <text evidence="1">Belongs to the FAD-binding oxidoreductase/transferase type 4 family.</text>
</comment>
<keyword evidence="2" id="KW-0285">Flavoprotein</keyword>
<dbReference type="PANTHER" id="PTHR46568">
    <property type="entry name" value="ALKYLDIHYDROXYACETONEPHOSPHATE SYNTHASE, PEROXISOMAL"/>
    <property type="match status" value="1"/>
</dbReference>
<dbReference type="InterPro" id="IPR016171">
    <property type="entry name" value="Vanillyl_alc_oxidase_C-sub2"/>
</dbReference>
<sequence>MLWSGWGDPAKASELPEPVRRLLRDLLGVRAPSVPAASLESVRLPEAALTPAVLDALAEVVGAEHVLTGHEARVRHTRGKSTPDLLRMRAGDGCDAPDAVVLPASHEEVAELLRLCSRERVAVVPFGGGTSVVGGLAAERAGFPGVVALDLGRLDRLRSVDAESMVAEFEPGVRAPDAERLLAAHGLTLGHFPQSFEYATLGGFAAARSSGQASAGYGRFDDMVVGLTVATPAGTLELGRAPKSAAGPDLRQLVLGSEGVFGVITSLRLRVRRAPVGWVYEGWRFASFERGSAAMRALAQNGPLPAVLRLSDETETMVGLAKPDAIGSGGSGCLLIAGYERAPTAEPEGVPVTEPEGVPVTAPGQAASGKAASGEAVSGKAGARKAASGEAGFEGATGVPSGFGGFSGDDRRIAASAVLARFGGEPLGAEPGRAWERGRFSAPYLRDSLLAAGATVETLETAGFWATLPRLYDAVRLALLGALGSPLVMCHVSHVYETGASLYFTVVTPQEDDPVAQWERAKAAANAAIVAAGGTITHHHGVGRDHRGAYAAELGPVGVAILEAVKARLDPAGIMNPGVLLSRPEG</sequence>
<dbReference type="InterPro" id="IPR016169">
    <property type="entry name" value="FAD-bd_PCMH_sub2"/>
</dbReference>
<dbReference type="EMBL" id="JBHSBI010000010">
    <property type="protein sequence ID" value="MFC4009730.1"/>
    <property type="molecule type" value="Genomic_DNA"/>
</dbReference>
<dbReference type="InterPro" id="IPR016166">
    <property type="entry name" value="FAD-bd_PCMH"/>
</dbReference>
<dbReference type="Pfam" id="PF01565">
    <property type="entry name" value="FAD_binding_4"/>
    <property type="match status" value="1"/>
</dbReference>
<dbReference type="Gene3D" id="3.30.465.10">
    <property type="match status" value="1"/>
</dbReference>
<organism evidence="6 7">
    <name type="scientific">Nonomuraea purpurea</name>
    <dbReference type="NCBI Taxonomy" id="1849276"/>
    <lineage>
        <taxon>Bacteria</taxon>
        <taxon>Bacillati</taxon>
        <taxon>Actinomycetota</taxon>
        <taxon>Actinomycetes</taxon>
        <taxon>Streptosporangiales</taxon>
        <taxon>Streptosporangiaceae</taxon>
        <taxon>Nonomuraea</taxon>
    </lineage>
</organism>
<dbReference type="Gene3D" id="3.30.70.3450">
    <property type="match status" value="1"/>
</dbReference>
<dbReference type="PROSITE" id="PS51387">
    <property type="entry name" value="FAD_PCMH"/>
    <property type="match status" value="1"/>
</dbReference>
<dbReference type="RefSeq" id="WP_379529940.1">
    <property type="nucleotide sequence ID" value="NZ_JBHSBI010000010.1"/>
</dbReference>
<evidence type="ECO:0000259" key="5">
    <source>
        <dbReference type="PROSITE" id="PS51387"/>
    </source>
</evidence>
<feature type="domain" description="FAD-binding PCMH-type" evidence="5">
    <location>
        <begin position="93"/>
        <end position="274"/>
    </location>
</feature>
<comment type="caution">
    <text evidence="6">The sequence shown here is derived from an EMBL/GenBank/DDBJ whole genome shotgun (WGS) entry which is preliminary data.</text>
</comment>
<dbReference type="PANTHER" id="PTHR46568:SF1">
    <property type="entry name" value="ALKYLDIHYDROXYACETONEPHOSPHATE SYNTHASE, PEROXISOMAL"/>
    <property type="match status" value="1"/>
</dbReference>
<dbReference type="InterPro" id="IPR025650">
    <property type="entry name" value="Alkyl-DHAP_Synthase"/>
</dbReference>
<keyword evidence="3" id="KW-0274">FAD</keyword>
<feature type="region of interest" description="Disordered" evidence="4">
    <location>
        <begin position="345"/>
        <end position="377"/>
    </location>
</feature>
<dbReference type="Gene3D" id="1.10.45.10">
    <property type="entry name" value="Vanillyl-alcohol Oxidase, Chain A, domain 4"/>
    <property type="match status" value="1"/>
</dbReference>
<dbReference type="SUPFAM" id="SSF56176">
    <property type="entry name" value="FAD-binding/transporter-associated domain-like"/>
    <property type="match status" value="1"/>
</dbReference>
<evidence type="ECO:0000313" key="7">
    <source>
        <dbReference type="Proteomes" id="UP001595851"/>
    </source>
</evidence>
<keyword evidence="7" id="KW-1185">Reference proteome</keyword>
<proteinExistence type="inferred from homology"/>
<protein>
    <submittedName>
        <fullName evidence="6">FAD-binding oxidoreductase</fullName>
    </submittedName>
</protein>
<dbReference type="InterPro" id="IPR036318">
    <property type="entry name" value="FAD-bd_PCMH-like_sf"/>
</dbReference>
<dbReference type="Gene3D" id="3.40.462.40">
    <property type="entry name" value="FAD-linked oxidase, cap domain/gating helix"/>
    <property type="match status" value="1"/>
</dbReference>
<evidence type="ECO:0000256" key="3">
    <source>
        <dbReference type="ARBA" id="ARBA00022827"/>
    </source>
</evidence>
<dbReference type="InterPro" id="IPR004113">
    <property type="entry name" value="FAD-bd_oxidored_4_C"/>
</dbReference>
<evidence type="ECO:0000313" key="6">
    <source>
        <dbReference type="EMBL" id="MFC4009730.1"/>
    </source>
</evidence>
<gene>
    <name evidence="6" type="ORF">ACFOY2_21055</name>
</gene>
<evidence type="ECO:0000256" key="4">
    <source>
        <dbReference type="SAM" id="MobiDB-lite"/>
    </source>
</evidence>
<accession>A0ABV8G9H4</accession>
<dbReference type="InterPro" id="IPR006094">
    <property type="entry name" value="Oxid_FAD_bind_N"/>
</dbReference>